<organism evidence="2 3">
    <name type="scientific">Ruania alkalisoli</name>
    <dbReference type="NCBI Taxonomy" id="2779775"/>
    <lineage>
        <taxon>Bacteria</taxon>
        <taxon>Bacillati</taxon>
        <taxon>Actinomycetota</taxon>
        <taxon>Actinomycetes</taxon>
        <taxon>Micrococcales</taxon>
        <taxon>Ruaniaceae</taxon>
        <taxon>Ruania</taxon>
    </lineage>
</organism>
<evidence type="ECO:0000259" key="1">
    <source>
        <dbReference type="SMART" id="SM00481"/>
    </source>
</evidence>
<dbReference type="SMART" id="SM00481">
    <property type="entry name" value="POLIIIAc"/>
    <property type="match status" value="1"/>
</dbReference>
<dbReference type="SUPFAM" id="SSF89550">
    <property type="entry name" value="PHP domain-like"/>
    <property type="match status" value="1"/>
</dbReference>
<dbReference type="PANTHER" id="PTHR42924:SF3">
    <property type="entry name" value="POLYMERASE_HISTIDINOL PHOSPHATASE N-TERMINAL DOMAIN-CONTAINING PROTEIN"/>
    <property type="match status" value="1"/>
</dbReference>
<dbReference type="Proteomes" id="UP000593758">
    <property type="component" value="Chromosome"/>
</dbReference>
<dbReference type="EMBL" id="CP063169">
    <property type="protein sequence ID" value="QOR72610.1"/>
    <property type="molecule type" value="Genomic_DNA"/>
</dbReference>
<dbReference type="InterPro" id="IPR003141">
    <property type="entry name" value="Pol/His_phosphatase_N"/>
</dbReference>
<dbReference type="InterPro" id="IPR016195">
    <property type="entry name" value="Pol/histidinol_Pase-like"/>
</dbReference>
<proteinExistence type="predicted"/>
<protein>
    <submittedName>
        <fullName evidence="2">PHP domain-containing protein</fullName>
    </submittedName>
</protein>
<gene>
    <name evidence="2" type="ORF">IM660_05740</name>
</gene>
<reference evidence="2 3" key="1">
    <citation type="submission" date="2020-10" db="EMBL/GenBank/DDBJ databases">
        <title>Haloactinobacterium sp. RN3S43, a bacterium isolated from saline soil.</title>
        <authorList>
            <person name="Sun J.-Q."/>
        </authorList>
    </citation>
    <scope>NUCLEOTIDE SEQUENCE [LARGE SCALE GENOMIC DNA]</scope>
    <source>
        <strain evidence="2 3">RN3S43</strain>
    </source>
</reference>
<dbReference type="GO" id="GO:0004534">
    <property type="term" value="F:5'-3' RNA exonuclease activity"/>
    <property type="evidence" value="ECO:0007669"/>
    <property type="project" value="TreeGrafter"/>
</dbReference>
<dbReference type="Pfam" id="PF02811">
    <property type="entry name" value="PHP"/>
    <property type="match status" value="1"/>
</dbReference>
<evidence type="ECO:0000313" key="2">
    <source>
        <dbReference type="EMBL" id="QOR72610.1"/>
    </source>
</evidence>
<keyword evidence="3" id="KW-1185">Reference proteome</keyword>
<dbReference type="InterPro" id="IPR052018">
    <property type="entry name" value="PHP_domain"/>
</dbReference>
<evidence type="ECO:0000313" key="3">
    <source>
        <dbReference type="Proteomes" id="UP000593758"/>
    </source>
</evidence>
<dbReference type="AlphaFoldDB" id="A0A7M1SYG9"/>
<name>A0A7M1SYG9_9MICO</name>
<dbReference type="Gene3D" id="3.20.20.140">
    <property type="entry name" value="Metal-dependent hydrolases"/>
    <property type="match status" value="1"/>
</dbReference>
<dbReference type="PANTHER" id="PTHR42924">
    <property type="entry name" value="EXONUCLEASE"/>
    <property type="match status" value="1"/>
</dbReference>
<sequence>MLNSVRIDLHTHSRVSDGTSAPADLLAEAATAGLDVVALTDHDTTAGWDEAAAAVPETGVGLLRGAEISCTAGGISVHLLSYLHDPGDAPLAAELERSRTSRDGRARAIVDRLTDDFDISWEDVAAQAADGATLGRPHIADALVAAGVVPDRSAAFASILAPSSRYYVRYHAPDAVEAVRMVRAAGGVPVFAHPRASVRGRIVADDVVREMADAGLAGLEVDHRDHTGADRARLRALAGELGLFVTGASDYHGVGKPNRLGEETSSEAVLDAIAAAGSLGVLFP</sequence>
<dbReference type="InterPro" id="IPR004013">
    <property type="entry name" value="PHP_dom"/>
</dbReference>
<dbReference type="GO" id="GO:0035312">
    <property type="term" value="F:5'-3' DNA exonuclease activity"/>
    <property type="evidence" value="ECO:0007669"/>
    <property type="project" value="TreeGrafter"/>
</dbReference>
<accession>A0A7M1SYG9</accession>
<feature type="domain" description="Polymerase/histidinol phosphatase N-terminal" evidence="1">
    <location>
        <begin position="7"/>
        <end position="72"/>
    </location>
</feature>
<dbReference type="KEGG" id="halt:IM660_05740"/>
<dbReference type="Gene3D" id="1.10.150.650">
    <property type="match status" value="1"/>
</dbReference>
<dbReference type="CDD" id="cd07438">
    <property type="entry name" value="PHP_HisPPase_AMP"/>
    <property type="match status" value="1"/>
</dbReference>